<comment type="similarity">
    <text evidence="1">Belongs to the TonB-dependent receptor family.</text>
</comment>
<accession>A0AA37Q052</accession>
<evidence type="ECO:0000256" key="2">
    <source>
        <dbReference type="SAM" id="MobiDB-lite"/>
    </source>
</evidence>
<evidence type="ECO:0000313" key="7">
    <source>
        <dbReference type="Proteomes" id="UP001161325"/>
    </source>
</evidence>
<dbReference type="InterPro" id="IPR039426">
    <property type="entry name" value="TonB-dep_rcpt-like"/>
</dbReference>
<evidence type="ECO:0000259" key="4">
    <source>
        <dbReference type="Pfam" id="PF05569"/>
    </source>
</evidence>
<dbReference type="PANTHER" id="PTHR34978">
    <property type="entry name" value="POSSIBLE SENSOR-TRANSDUCER PROTEIN BLAR"/>
    <property type="match status" value="1"/>
</dbReference>
<keyword evidence="3" id="KW-1133">Transmembrane helix</keyword>
<feature type="region of interest" description="Disordered" evidence="2">
    <location>
        <begin position="508"/>
        <end position="529"/>
    </location>
</feature>
<evidence type="ECO:0000256" key="3">
    <source>
        <dbReference type="SAM" id="Phobius"/>
    </source>
</evidence>
<dbReference type="Gene3D" id="2.170.130.10">
    <property type="entry name" value="TonB-dependent receptor, plug domain"/>
    <property type="match status" value="1"/>
</dbReference>
<keyword evidence="1" id="KW-1134">Transmembrane beta strand</keyword>
<comment type="caution">
    <text evidence="6">The sequence shown here is derived from an EMBL/GenBank/DDBJ whole genome shotgun (WGS) entry which is preliminary data.</text>
</comment>
<reference evidence="6" key="1">
    <citation type="submission" date="2022-08" db="EMBL/GenBank/DDBJ databases">
        <title>Draft genome sequencing of Roseisolibacter agri AW1220.</title>
        <authorList>
            <person name="Tobiishi Y."/>
            <person name="Tonouchi A."/>
        </authorList>
    </citation>
    <scope>NUCLEOTIDE SEQUENCE</scope>
    <source>
        <strain evidence="6">AW1220</strain>
    </source>
</reference>
<dbReference type="PANTHER" id="PTHR34978:SF3">
    <property type="entry name" value="SLR0241 PROTEIN"/>
    <property type="match status" value="1"/>
</dbReference>
<feature type="transmembrane region" description="Helical" evidence="3">
    <location>
        <begin position="195"/>
        <end position="215"/>
    </location>
</feature>
<evidence type="ECO:0000256" key="1">
    <source>
        <dbReference type="PROSITE-ProRule" id="PRU01360"/>
    </source>
</evidence>
<feature type="transmembrane region" description="Helical" evidence="3">
    <location>
        <begin position="38"/>
        <end position="55"/>
    </location>
</feature>
<keyword evidence="1" id="KW-0998">Cell outer membrane</keyword>
<protein>
    <submittedName>
        <fullName evidence="6">Uncharacterized protein</fullName>
    </submittedName>
</protein>
<organism evidence="6 7">
    <name type="scientific">Roseisolibacter agri</name>
    <dbReference type="NCBI Taxonomy" id="2014610"/>
    <lineage>
        <taxon>Bacteria</taxon>
        <taxon>Pseudomonadati</taxon>
        <taxon>Gemmatimonadota</taxon>
        <taxon>Gemmatimonadia</taxon>
        <taxon>Gemmatimonadales</taxon>
        <taxon>Gemmatimonadaceae</taxon>
        <taxon>Roseisolibacter</taxon>
    </lineage>
</organism>
<dbReference type="GO" id="GO:0009279">
    <property type="term" value="C:cell outer membrane"/>
    <property type="evidence" value="ECO:0007669"/>
    <property type="project" value="UniProtKB-SubCell"/>
</dbReference>
<dbReference type="InterPro" id="IPR052173">
    <property type="entry name" value="Beta-lactam_resp_regulator"/>
</dbReference>
<dbReference type="InterPro" id="IPR037066">
    <property type="entry name" value="Plug_dom_sf"/>
</dbReference>
<keyword evidence="1" id="KW-0813">Transport</keyword>
<keyword evidence="1 3" id="KW-0812">Transmembrane</keyword>
<dbReference type="PROSITE" id="PS52016">
    <property type="entry name" value="TONB_DEPENDENT_REC_3"/>
    <property type="match status" value="1"/>
</dbReference>
<feature type="domain" description="TonB-dependent receptor plug" evidence="5">
    <location>
        <begin position="526"/>
        <end position="578"/>
    </location>
</feature>
<sequence length="586" mass="60954">MIALWMLLSTLLGALLATAALGIERALRLVGRPGRWAWATALALTVVLSAAQLLGPRTAPDAAPHGGGEVTLVLPAVPSGAAAVRGAADWRARDTVAAPAAWRALDLPLAILWIGASVVLLTRTAGTSRRLSLNLRRWPRETHGGTTVHVAPDLGPAVFGAVRPAVIVPRWALADARLPLMLAHEAAHVRARDPLLLAAGLAAALLMPWNLAAWWQLRRLRLAVELDCDARVLAGSAEGPAVRTYGALLLDVAHWSAGHAPGPLAALAPTLLATPSTLSRRIHAMTTPRPRRAVGRALTLAATATALVAAACELPRPTGPRAAPQAPLASVTAPVPATADVSPLTVADIRRAVASAFPGADTERRGATQRIWVVQDGSGRVSRVMRGLAAPSAPGTVALTRAELAQLRDGRFQVSPMAGDPRGTLAGVAADAIATIDVHKRGPGQITPDSTELIWIRLKGADVASATGTEPRFVPEREPTARIAVRDQPPARAGIALRGGTITIQPTDSARRAGVGPTTLSVGSPGDTTGPKPLYLIDGVEFSGAQSELPKPDRIESIEVLKGAAAEREYGARGGHGVIRITTKRE</sequence>
<comment type="subcellular location">
    <subcellularLocation>
        <location evidence="1">Cell outer membrane</location>
        <topology evidence="1">Multi-pass membrane protein</topology>
    </subcellularLocation>
</comment>
<dbReference type="Pfam" id="PF05569">
    <property type="entry name" value="Peptidase_M56"/>
    <property type="match status" value="1"/>
</dbReference>
<gene>
    <name evidence="6" type="ORF">rosag_05770</name>
</gene>
<feature type="transmembrane region" description="Helical" evidence="3">
    <location>
        <begin position="100"/>
        <end position="121"/>
    </location>
</feature>
<feature type="domain" description="Peptidase M56" evidence="4">
    <location>
        <begin position="155"/>
        <end position="283"/>
    </location>
</feature>
<proteinExistence type="inferred from homology"/>
<keyword evidence="7" id="KW-1185">Reference proteome</keyword>
<keyword evidence="1 3" id="KW-0472">Membrane</keyword>
<evidence type="ECO:0000313" key="6">
    <source>
        <dbReference type="EMBL" id="GLC24064.1"/>
    </source>
</evidence>
<name>A0AA37Q052_9BACT</name>
<dbReference type="EMBL" id="BRXS01000001">
    <property type="protein sequence ID" value="GLC24064.1"/>
    <property type="molecule type" value="Genomic_DNA"/>
</dbReference>
<dbReference type="RefSeq" id="WP_284348510.1">
    <property type="nucleotide sequence ID" value="NZ_BRXS01000001.1"/>
</dbReference>
<dbReference type="SUPFAM" id="SSF56935">
    <property type="entry name" value="Porins"/>
    <property type="match status" value="1"/>
</dbReference>
<dbReference type="Pfam" id="PF07715">
    <property type="entry name" value="Plug"/>
    <property type="match status" value="1"/>
</dbReference>
<dbReference type="InterPro" id="IPR008756">
    <property type="entry name" value="Peptidase_M56"/>
</dbReference>
<dbReference type="InterPro" id="IPR012910">
    <property type="entry name" value="Plug_dom"/>
</dbReference>
<dbReference type="AlphaFoldDB" id="A0AA37Q052"/>
<evidence type="ECO:0000259" key="5">
    <source>
        <dbReference type="Pfam" id="PF07715"/>
    </source>
</evidence>
<dbReference type="Proteomes" id="UP001161325">
    <property type="component" value="Unassembled WGS sequence"/>
</dbReference>